<keyword evidence="2" id="KW-1185">Reference proteome</keyword>
<evidence type="ECO:0000313" key="2">
    <source>
        <dbReference type="Proteomes" id="UP000050794"/>
    </source>
</evidence>
<protein>
    <submittedName>
        <fullName evidence="3">Calpain catalytic domain-containing protein</fullName>
    </submittedName>
</protein>
<organism evidence="2 3">
    <name type="scientific">Toxocara canis</name>
    <name type="common">Canine roundworm</name>
    <dbReference type="NCBI Taxonomy" id="6265"/>
    <lineage>
        <taxon>Eukaryota</taxon>
        <taxon>Metazoa</taxon>
        <taxon>Ecdysozoa</taxon>
        <taxon>Nematoda</taxon>
        <taxon>Chromadorea</taxon>
        <taxon>Rhabditida</taxon>
        <taxon>Spirurina</taxon>
        <taxon>Ascaridomorpha</taxon>
        <taxon>Ascaridoidea</taxon>
        <taxon>Toxocaridae</taxon>
        <taxon>Toxocara</taxon>
    </lineage>
</organism>
<reference evidence="1 2" key="2">
    <citation type="submission" date="2018-11" db="EMBL/GenBank/DDBJ databases">
        <authorList>
            <consortium name="Pathogen Informatics"/>
        </authorList>
    </citation>
    <scope>NUCLEOTIDE SEQUENCE [LARGE SCALE GENOMIC DNA]</scope>
</reference>
<dbReference type="EMBL" id="UYWY01024270">
    <property type="protein sequence ID" value="VDM48563.1"/>
    <property type="molecule type" value="Genomic_DNA"/>
</dbReference>
<name>A0A183V922_TOXCA</name>
<reference evidence="3" key="1">
    <citation type="submission" date="2016-06" db="UniProtKB">
        <authorList>
            <consortium name="WormBaseParasite"/>
        </authorList>
    </citation>
    <scope>IDENTIFICATION</scope>
</reference>
<sequence>MGIEERFSQVVLAEELTVMGFSIKKQVVEKFSGEGQFVDESSASFMLRNFLPWRELPEGDLISGKEVDVYGWQGLC</sequence>
<gene>
    <name evidence="1" type="ORF">TCNE_LOCUS17242</name>
</gene>
<dbReference type="Proteomes" id="UP000050794">
    <property type="component" value="Unassembled WGS sequence"/>
</dbReference>
<evidence type="ECO:0000313" key="1">
    <source>
        <dbReference type="EMBL" id="VDM48563.1"/>
    </source>
</evidence>
<dbReference type="AlphaFoldDB" id="A0A183V922"/>
<dbReference type="WBParaSite" id="TCNE_0001724301-mRNA-1">
    <property type="protein sequence ID" value="TCNE_0001724301-mRNA-1"/>
    <property type="gene ID" value="TCNE_0001724301"/>
</dbReference>
<proteinExistence type="predicted"/>
<accession>A0A183V922</accession>
<evidence type="ECO:0000313" key="3">
    <source>
        <dbReference type="WBParaSite" id="TCNE_0001724301-mRNA-1"/>
    </source>
</evidence>